<sequence length="638" mass="70919">MYTDVGSNFKKNHNMIFPFDININLNQSGITGIQNPTIKIYGGITTFLGPNGAGKTQLLRGLKHSLSAHLNGKKIRYVSAGRLGPMENYRSDYDGQRGQPRFDSATFGDKSATARRHQTETILGDFATLSERADVLIKVQERLRKLFKRDIVVDWDGGNLKIFFSRVDQTTSKNYSSAREASGLLHLAAILASLYDDEVGCLLIDEPEVSLHPQLQSFLLNEIKKVAGSNTDKGKKLIFISTHSTEFIEVNSVTQLASIVFCKDIQESPIQIDPSLGDFQSKKLQALLTRLGQEHKLALFCHTPLLVEGPSDEIICSALSRKLSLNLEAAGSQILPVTGKGQFPVVIKLFRLIGKVPALLADADAITDDLDIIGVFTNLSQATELAAGLGHRDAAKFAKDIYNDFCQIVSTKWDDIKNQAELHYYWINRDKGKDELIAKRRSAFCWLFNTSDEEIQKVSNGAEWLTLKVRLSSLLNFLEKLGCFILRKGTIEAYYQHSATLTVDEKPNAASYEVNGLLEENSEKVKEIYSDIIRAMTFCSNVKEINEAEAIRDLLLAMVSPALASLKKETTDTELKIFSNNLFGAKSSLFTLTKHIDGEDIYLDVNLSTDILEVTGFPIRIKKGANPIEVVNNSLKLK</sequence>
<name>A0A840TWQ0_9BACT</name>
<dbReference type="Pfam" id="PF20469">
    <property type="entry name" value="OLD-like_TOPRIM"/>
    <property type="match status" value="1"/>
</dbReference>
<dbReference type="InterPro" id="IPR003959">
    <property type="entry name" value="ATPase_AAA_core"/>
</dbReference>
<dbReference type="AlphaFoldDB" id="A0A840TWQ0"/>
<organism evidence="2 3">
    <name type="scientific">Rhabdobacter roseus</name>
    <dbReference type="NCBI Taxonomy" id="1655419"/>
    <lineage>
        <taxon>Bacteria</taxon>
        <taxon>Pseudomonadati</taxon>
        <taxon>Bacteroidota</taxon>
        <taxon>Cytophagia</taxon>
        <taxon>Cytophagales</taxon>
        <taxon>Cytophagaceae</taxon>
        <taxon>Rhabdobacter</taxon>
    </lineage>
</organism>
<evidence type="ECO:0000259" key="1">
    <source>
        <dbReference type="SMART" id="SM00382"/>
    </source>
</evidence>
<gene>
    <name evidence="2" type="ORF">HNQ92_004182</name>
</gene>
<dbReference type="PANTHER" id="PTHR43581:SF2">
    <property type="entry name" value="EXCINUCLEASE ATPASE SUBUNIT"/>
    <property type="match status" value="1"/>
</dbReference>
<accession>A0A840TWQ0</accession>
<dbReference type="Pfam" id="PF13304">
    <property type="entry name" value="AAA_21"/>
    <property type="match status" value="1"/>
</dbReference>
<dbReference type="PANTHER" id="PTHR43581">
    <property type="entry name" value="ATP/GTP PHOSPHATASE"/>
    <property type="match status" value="1"/>
</dbReference>
<dbReference type="CDD" id="cd01026">
    <property type="entry name" value="TOPRIM_OLD"/>
    <property type="match status" value="1"/>
</dbReference>
<dbReference type="InterPro" id="IPR003593">
    <property type="entry name" value="AAA+_ATPase"/>
</dbReference>
<dbReference type="InterPro" id="IPR051396">
    <property type="entry name" value="Bact_Antivir_Def_Nuclease"/>
</dbReference>
<dbReference type="SUPFAM" id="SSF52540">
    <property type="entry name" value="P-loop containing nucleoside triphosphate hydrolases"/>
    <property type="match status" value="1"/>
</dbReference>
<dbReference type="RefSeq" id="WP_221307508.1">
    <property type="nucleotide sequence ID" value="NZ_JACHGF010000008.1"/>
</dbReference>
<dbReference type="GO" id="GO:0005524">
    <property type="term" value="F:ATP binding"/>
    <property type="evidence" value="ECO:0007669"/>
    <property type="project" value="InterPro"/>
</dbReference>
<evidence type="ECO:0000313" key="2">
    <source>
        <dbReference type="EMBL" id="MBB5286022.1"/>
    </source>
</evidence>
<reference evidence="2 3" key="1">
    <citation type="submission" date="2020-08" db="EMBL/GenBank/DDBJ databases">
        <title>Genomic Encyclopedia of Type Strains, Phase IV (KMG-IV): sequencing the most valuable type-strain genomes for metagenomic binning, comparative biology and taxonomic classification.</title>
        <authorList>
            <person name="Goeker M."/>
        </authorList>
    </citation>
    <scope>NUCLEOTIDE SEQUENCE [LARGE SCALE GENOMIC DNA]</scope>
    <source>
        <strain evidence="2 3">DSM 105074</strain>
    </source>
</reference>
<dbReference type="GO" id="GO:0016887">
    <property type="term" value="F:ATP hydrolysis activity"/>
    <property type="evidence" value="ECO:0007669"/>
    <property type="project" value="InterPro"/>
</dbReference>
<protein>
    <recommendedName>
        <fullName evidence="1">AAA+ ATPase domain-containing protein</fullName>
    </recommendedName>
</protein>
<evidence type="ECO:0000313" key="3">
    <source>
        <dbReference type="Proteomes" id="UP000557307"/>
    </source>
</evidence>
<comment type="caution">
    <text evidence="2">The sequence shown here is derived from an EMBL/GenBank/DDBJ whole genome shotgun (WGS) entry which is preliminary data.</text>
</comment>
<dbReference type="SMART" id="SM00382">
    <property type="entry name" value="AAA"/>
    <property type="match status" value="1"/>
</dbReference>
<dbReference type="InterPro" id="IPR034139">
    <property type="entry name" value="TOPRIM_OLD"/>
</dbReference>
<feature type="domain" description="AAA+ ATPase" evidence="1">
    <location>
        <begin position="41"/>
        <end position="341"/>
    </location>
</feature>
<proteinExistence type="predicted"/>
<dbReference type="InterPro" id="IPR027417">
    <property type="entry name" value="P-loop_NTPase"/>
</dbReference>
<dbReference type="Gene3D" id="3.40.50.300">
    <property type="entry name" value="P-loop containing nucleotide triphosphate hydrolases"/>
    <property type="match status" value="1"/>
</dbReference>
<keyword evidence="3" id="KW-1185">Reference proteome</keyword>
<dbReference type="EMBL" id="JACHGF010000008">
    <property type="protein sequence ID" value="MBB5286022.1"/>
    <property type="molecule type" value="Genomic_DNA"/>
</dbReference>
<dbReference type="Proteomes" id="UP000557307">
    <property type="component" value="Unassembled WGS sequence"/>
</dbReference>